<evidence type="ECO:0000259" key="2">
    <source>
        <dbReference type="SMART" id="SM01000"/>
    </source>
</evidence>
<dbReference type="GO" id="GO:0001671">
    <property type="term" value="F:ATPase activator activity"/>
    <property type="evidence" value="ECO:0007669"/>
    <property type="project" value="InterPro"/>
</dbReference>
<dbReference type="Pfam" id="PF09229">
    <property type="entry name" value="Aha1_N"/>
    <property type="match status" value="2"/>
</dbReference>
<dbReference type="SUPFAM" id="SSF103111">
    <property type="entry name" value="Activator of Hsp90 ATPase, Aha1"/>
    <property type="match status" value="2"/>
</dbReference>
<dbReference type="InterPro" id="IPR015310">
    <property type="entry name" value="AHSA1-like_N"/>
</dbReference>
<dbReference type="PANTHER" id="PTHR13009">
    <property type="entry name" value="HEAT SHOCK PROTEIN 90 HSP90 CO-CHAPERONE AHA-1"/>
    <property type="match status" value="1"/>
</dbReference>
<reference evidence="3 4" key="1">
    <citation type="submission" date="2016-06" db="EMBL/GenBank/DDBJ databases">
        <authorList>
            <consortium name="Pathogen Informatics"/>
        </authorList>
    </citation>
    <scope>NUCLEOTIDE SEQUENCE [LARGE SCALE GENOMIC DNA]</scope>
    <source>
        <strain evidence="3">PmlGA01</strain>
    </source>
</reference>
<name>A0A1C3KYV2_PLAMA</name>
<comment type="similarity">
    <text evidence="1">Belongs to the AHA1 family.</text>
</comment>
<dbReference type="SMART" id="SM01000">
    <property type="entry name" value="Aha1_N"/>
    <property type="match status" value="2"/>
</dbReference>
<dbReference type="PANTHER" id="PTHR13009:SF22">
    <property type="entry name" value="LD43819P"/>
    <property type="match status" value="1"/>
</dbReference>
<dbReference type="GO" id="GO:0006457">
    <property type="term" value="P:protein folding"/>
    <property type="evidence" value="ECO:0007669"/>
    <property type="project" value="TreeGrafter"/>
</dbReference>
<feature type="domain" description="Activator of Hsp90 ATPase AHSA1-like N-terminal" evidence="2">
    <location>
        <begin position="210"/>
        <end position="348"/>
    </location>
</feature>
<dbReference type="Proteomes" id="UP000219799">
    <property type="component" value="Chromosome 8"/>
</dbReference>
<accession>A0A1C3KYV2</accession>
<protein>
    <submittedName>
        <fullName evidence="3">Activator of Hsp90 ATPase, putative</fullName>
    </submittedName>
</protein>
<sequence length="348" mass="40983">MAGSVWNRNSWHWEEKNYSKWGESYIKYKLNNLKLETEQLSIYFDKFDITGNASVSVRKGKQINSFEYDIKFSWFYLKTTENKECSGGNVEILDFSICSVEDNDYEINVQMNEDKEESRKAYDILRKEGKEKIKNALKGFPSDLLKHDTDESNKETKIKGDEEEKLKNIKTQNNNENERHNIGVNNINNNTDHEKKEGSVWNINNYHWEEKCLTKWAKEELKNILDKTKIELSNNILLEFFCSEVEGEASSSLRKKKKILIYDLKVSCEWKAFKKNKNNGIEMETKGHVSVNEIISDYSSDDENKYKYNFVFDNTISECMHINHVVKMEAPSKIEKVIDEFISKMRDK</sequence>
<dbReference type="VEuPathDB" id="PlasmoDB:PmUG01_08050000"/>
<dbReference type="Gene3D" id="3.15.10.20">
    <property type="entry name" value="Activator of Hsp90 ATPase Aha1, N-terminal domain"/>
    <property type="match status" value="2"/>
</dbReference>
<evidence type="ECO:0000313" key="4">
    <source>
        <dbReference type="Proteomes" id="UP000219799"/>
    </source>
</evidence>
<dbReference type="GO" id="GO:0005829">
    <property type="term" value="C:cytosol"/>
    <property type="evidence" value="ECO:0007669"/>
    <property type="project" value="TreeGrafter"/>
</dbReference>
<proteinExistence type="inferred from homology"/>
<feature type="domain" description="Activator of Hsp90 ATPase AHSA1-like N-terminal" evidence="2">
    <location>
        <begin position="15"/>
        <end position="151"/>
    </location>
</feature>
<dbReference type="AlphaFoldDB" id="A0A1C3KYV2"/>
<evidence type="ECO:0000313" key="3">
    <source>
        <dbReference type="EMBL" id="SBT79408.1"/>
    </source>
</evidence>
<gene>
    <name evidence="3" type="primary">AHA1</name>
    <name evidence="3" type="ORF">PMLGA01_080037300</name>
</gene>
<evidence type="ECO:0000256" key="1">
    <source>
        <dbReference type="ARBA" id="ARBA00006817"/>
    </source>
</evidence>
<dbReference type="GO" id="GO:0051087">
    <property type="term" value="F:protein-folding chaperone binding"/>
    <property type="evidence" value="ECO:0007669"/>
    <property type="project" value="InterPro"/>
</dbReference>
<organism evidence="3 4">
    <name type="scientific">Plasmodium malariae</name>
    <dbReference type="NCBI Taxonomy" id="5858"/>
    <lineage>
        <taxon>Eukaryota</taxon>
        <taxon>Sar</taxon>
        <taxon>Alveolata</taxon>
        <taxon>Apicomplexa</taxon>
        <taxon>Aconoidasida</taxon>
        <taxon>Haemosporida</taxon>
        <taxon>Plasmodiidae</taxon>
        <taxon>Plasmodium</taxon>
        <taxon>Plasmodium (Plasmodium)</taxon>
    </lineage>
</organism>
<dbReference type="InterPro" id="IPR036338">
    <property type="entry name" value="Aha1"/>
</dbReference>
<dbReference type="EMBL" id="LT594496">
    <property type="protein sequence ID" value="SBT79408.1"/>
    <property type="molecule type" value="Genomic_DNA"/>
</dbReference>